<comment type="catalytic activity">
    <reaction evidence="16">
        <text>L-phenylalanine(in) + H(+)(in) = L-phenylalanine(out) + H(+)(out)</text>
        <dbReference type="Rhea" id="RHEA:28923"/>
        <dbReference type="ChEBI" id="CHEBI:15378"/>
        <dbReference type="ChEBI" id="CHEBI:58095"/>
    </reaction>
    <physiologicalReaction direction="right-to-left" evidence="16">
        <dbReference type="Rhea" id="RHEA:28925"/>
    </physiologicalReaction>
</comment>
<evidence type="ECO:0000256" key="8">
    <source>
        <dbReference type="ARBA" id="ARBA00022989"/>
    </source>
</evidence>
<keyword evidence="20" id="KW-1185">Reference proteome</keyword>
<keyword evidence="5" id="KW-0997">Cell inner membrane</keyword>
<dbReference type="AlphaFoldDB" id="A0A6M8U5C9"/>
<keyword evidence="7" id="KW-0029">Amino-acid transport</keyword>
<dbReference type="Pfam" id="PF00324">
    <property type="entry name" value="AA_permease"/>
    <property type="match status" value="1"/>
</dbReference>
<evidence type="ECO:0000313" key="19">
    <source>
        <dbReference type="EMBL" id="QKJ85858.1"/>
    </source>
</evidence>
<evidence type="ECO:0000256" key="15">
    <source>
        <dbReference type="ARBA" id="ARBA00048727"/>
    </source>
</evidence>
<feature type="transmembrane region" description="Helical" evidence="17">
    <location>
        <begin position="239"/>
        <end position="261"/>
    </location>
</feature>
<dbReference type="PANTHER" id="PTHR43495">
    <property type="entry name" value="GABA PERMEASE"/>
    <property type="match status" value="1"/>
</dbReference>
<feature type="transmembrane region" description="Helical" evidence="17">
    <location>
        <begin position="20"/>
        <end position="39"/>
    </location>
</feature>
<gene>
    <name evidence="19" type="ORF">PMPD1_0887</name>
</gene>
<evidence type="ECO:0000256" key="12">
    <source>
        <dbReference type="ARBA" id="ARBA00041728"/>
    </source>
</evidence>
<dbReference type="Proteomes" id="UP000505325">
    <property type="component" value="Chromosome"/>
</dbReference>
<feature type="transmembrane region" description="Helical" evidence="17">
    <location>
        <begin position="330"/>
        <end position="351"/>
    </location>
</feature>
<evidence type="ECO:0000256" key="16">
    <source>
        <dbReference type="ARBA" id="ARBA00048776"/>
    </source>
</evidence>
<dbReference type="GO" id="GO:0005886">
    <property type="term" value="C:plasma membrane"/>
    <property type="evidence" value="ECO:0007669"/>
    <property type="project" value="UniProtKB-SubCell"/>
</dbReference>
<evidence type="ECO:0000313" key="20">
    <source>
        <dbReference type="Proteomes" id="UP000505325"/>
    </source>
</evidence>
<evidence type="ECO:0000259" key="18">
    <source>
        <dbReference type="Pfam" id="PF00324"/>
    </source>
</evidence>
<dbReference type="InterPro" id="IPR004840">
    <property type="entry name" value="Amino_acid_permease_CS"/>
</dbReference>
<evidence type="ECO:0000256" key="17">
    <source>
        <dbReference type="SAM" id="Phobius"/>
    </source>
</evidence>
<evidence type="ECO:0000256" key="2">
    <source>
        <dbReference type="ARBA" id="ARBA00008583"/>
    </source>
</evidence>
<comment type="subcellular location">
    <subcellularLocation>
        <location evidence="1">Cell inner membrane</location>
        <topology evidence="1">Multi-pass membrane protein</topology>
    </subcellularLocation>
</comment>
<feature type="transmembrane region" description="Helical" evidence="17">
    <location>
        <begin position="398"/>
        <end position="420"/>
    </location>
</feature>
<keyword evidence="8 17" id="KW-1133">Transmembrane helix</keyword>
<feature type="domain" description="Amino acid permease/ SLC12A" evidence="18">
    <location>
        <begin position="17"/>
        <end position="450"/>
    </location>
</feature>
<keyword evidence="6 17" id="KW-0812">Transmembrane</keyword>
<dbReference type="InterPro" id="IPR004841">
    <property type="entry name" value="AA-permease/SLC12A_dom"/>
</dbReference>
<dbReference type="GO" id="GO:0055085">
    <property type="term" value="P:transmembrane transport"/>
    <property type="evidence" value="ECO:0007669"/>
    <property type="project" value="InterPro"/>
</dbReference>
<evidence type="ECO:0000256" key="4">
    <source>
        <dbReference type="ARBA" id="ARBA00022475"/>
    </source>
</evidence>
<dbReference type="NCBIfam" id="NF007594">
    <property type="entry name" value="PRK10238.1"/>
    <property type="match status" value="1"/>
</dbReference>
<evidence type="ECO:0000256" key="5">
    <source>
        <dbReference type="ARBA" id="ARBA00022519"/>
    </source>
</evidence>
<evidence type="ECO:0000256" key="9">
    <source>
        <dbReference type="ARBA" id="ARBA00023136"/>
    </source>
</evidence>
<dbReference type="PANTHER" id="PTHR43495:SF4">
    <property type="entry name" value="AROMATIC AMINO ACID TRANSPORT PROTEIN AROP"/>
    <property type="match status" value="1"/>
</dbReference>
<feature type="transmembrane region" description="Helical" evidence="17">
    <location>
        <begin position="152"/>
        <end position="174"/>
    </location>
</feature>
<dbReference type="PIRSF" id="PIRSF006060">
    <property type="entry name" value="AA_transporter"/>
    <property type="match status" value="1"/>
</dbReference>
<protein>
    <recommendedName>
        <fullName evidence="11">Aromatic amino acid transport protein AroP</fullName>
    </recommendedName>
    <alternativeName>
        <fullName evidence="12">Aromatic amino acid:H(+) symporter AroP</fullName>
    </alternativeName>
    <alternativeName>
        <fullName evidence="13">General aromatic amino acid permease</fullName>
    </alternativeName>
</protein>
<evidence type="ECO:0000256" key="3">
    <source>
        <dbReference type="ARBA" id="ARBA00022448"/>
    </source>
</evidence>
<evidence type="ECO:0000256" key="10">
    <source>
        <dbReference type="ARBA" id="ARBA00037317"/>
    </source>
</evidence>
<keyword evidence="3" id="KW-0813">Transport</keyword>
<feature type="transmembrane region" description="Helical" evidence="17">
    <location>
        <begin position="45"/>
        <end position="61"/>
    </location>
</feature>
<sequence>MEQQQGETLKRGLKNRHIQLIALGGAVGTGLFLGIAQTIKMAGPSVLLGYAIGGFIAFMIMRQLGEMVVEEPVAGSFSHFAYKYWGNFAGFASGWNYWVLYVLVAMAELSAVGIYVQYWWPEIPTWVSAAAFFLLINAINLSNVKVYGEMEFWFAIIKVVAVIGMIIFGGWLLFSGHGGPEASVSNIWAKGGFFPNGVNGLVMAMAVLMFSFGGLELVGITAAEADEPEKSIPKATNQVLYRILIFYIGSLAVLLSLYPWTKVVEGGSPFVMIFHELGDSLVANALNVVILTAALSVYNSCVYCNSRMLYGLAQQGNGPKALLKVDKRGVPYVAIGVSAIATAICVLINYLMPGEALGLLMALVVSALVINWAMISLAHLKFRKKKNQQGVTTRFKALFYPAGNWICLVFLAAILVIMLMTPGMAISVWLIPVWLVILAIGYMIKNRAQKAS</sequence>
<feature type="transmembrane region" description="Helical" evidence="17">
    <location>
        <begin position="194"/>
        <end position="218"/>
    </location>
</feature>
<keyword evidence="4" id="KW-1003">Cell membrane</keyword>
<accession>A0A6M8U5C9</accession>
<comment type="catalytic activity">
    <reaction evidence="14">
        <text>L-tryptophan(in) + H(+)(in) = L-tryptophan(out) + H(+)(out)</text>
        <dbReference type="Rhea" id="RHEA:28879"/>
        <dbReference type="ChEBI" id="CHEBI:15378"/>
        <dbReference type="ChEBI" id="CHEBI:57912"/>
    </reaction>
    <physiologicalReaction direction="right-to-left" evidence="14">
        <dbReference type="Rhea" id="RHEA:28881"/>
    </physiologicalReaction>
</comment>
<evidence type="ECO:0000256" key="11">
    <source>
        <dbReference type="ARBA" id="ARBA00040443"/>
    </source>
</evidence>
<dbReference type="FunFam" id="1.20.1740.10:FF:000001">
    <property type="entry name" value="Amino acid permease"/>
    <property type="match status" value="1"/>
</dbReference>
<organism evidence="19 20">
    <name type="scientific">Paramixta manurensis</name>
    <dbReference type="NCBI Taxonomy" id="2740817"/>
    <lineage>
        <taxon>Bacteria</taxon>
        <taxon>Pseudomonadati</taxon>
        <taxon>Pseudomonadota</taxon>
        <taxon>Gammaproteobacteria</taxon>
        <taxon>Enterobacterales</taxon>
        <taxon>Erwiniaceae</taxon>
        <taxon>Paramixta</taxon>
    </lineage>
</organism>
<evidence type="ECO:0000256" key="14">
    <source>
        <dbReference type="ARBA" id="ARBA00048394"/>
    </source>
</evidence>
<evidence type="ECO:0000256" key="1">
    <source>
        <dbReference type="ARBA" id="ARBA00004429"/>
    </source>
</evidence>
<feature type="transmembrane region" description="Helical" evidence="17">
    <location>
        <begin position="123"/>
        <end position="140"/>
    </location>
</feature>
<evidence type="ECO:0000256" key="13">
    <source>
        <dbReference type="ARBA" id="ARBA00042267"/>
    </source>
</evidence>
<dbReference type="RefSeq" id="WP_173632919.1">
    <property type="nucleotide sequence ID" value="NZ_CP054212.1"/>
</dbReference>
<dbReference type="Gene3D" id="1.20.1740.10">
    <property type="entry name" value="Amino acid/polyamine transporter I"/>
    <property type="match status" value="1"/>
</dbReference>
<keyword evidence="9 17" id="KW-0472">Membrane</keyword>
<comment type="similarity">
    <text evidence="2">Belongs to the amino acid-polyamine-organocation (APC) superfamily. Amino acid transporter (AAT) (TC 2.A.3.1) family.</text>
</comment>
<dbReference type="GO" id="GO:0006865">
    <property type="term" value="P:amino acid transport"/>
    <property type="evidence" value="ECO:0007669"/>
    <property type="project" value="UniProtKB-KW"/>
</dbReference>
<reference evidence="19 20" key="1">
    <citation type="submission" date="2020-06" db="EMBL/GenBank/DDBJ databases">
        <title>Genome sequence of Paramixta manurensis strain PD-1.</title>
        <authorList>
            <person name="Lee C.W."/>
            <person name="Kim J."/>
        </authorList>
    </citation>
    <scope>NUCLEOTIDE SEQUENCE [LARGE SCALE GENOMIC DNA]</scope>
    <source>
        <strain evidence="19 20">PD-1</strain>
    </source>
</reference>
<dbReference type="KEGG" id="pmak:PMPD1_0887"/>
<feature type="transmembrane region" description="Helical" evidence="17">
    <location>
        <begin position="357"/>
        <end position="377"/>
    </location>
</feature>
<evidence type="ECO:0000256" key="6">
    <source>
        <dbReference type="ARBA" id="ARBA00022692"/>
    </source>
</evidence>
<name>A0A6M8U5C9_9GAMM</name>
<dbReference type="EMBL" id="CP054212">
    <property type="protein sequence ID" value="QKJ85858.1"/>
    <property type="molecule type" value="Genomic_DNA"/>
</dbReference>
<feature type="transmembrane region" description="Helical" evidence="17">
    <location>
        <begin position="426"/>
        <end position="444"/>
    </location>
</feature>
<evidence type="ECO:0000256" key="7">
    <source>
        <dbReference type="ARBA" id="ARBA00022970"/>
    </source>
</evidence>
<proteinExistence type="inferred from homology"/>
<comment type="function">
    <text evidence="10">Permease that is involved in the active transport across the cytoplasmic membrane of all three aromatic amino acids, phenylalanine, tyrosine and tryptophan.</text>
</comment>
<dbReference type="PROSITE" id="PS00218">
    <property type="entry name" value="AMINO_ACID_PERMEASE_1"/>
    <property type="match status" value="1"/>
</dbReference>
<comment type="catalytic activity">
    <reaction evidence="15">
        <text>L-tyrosine(in) + H(+)(in) = L-tyrosine(out) + H(+)(out)</text>
        <dbReference type="Rhea" id="RHEA:28875"/>
        <dbReference type="ChEBI" id="CHEBI:15378"/>
        <dbReference type="ChEBI" id="CHEBI:58315"/>
    </reaction>
    <physiologicalReaction direction="right-to-left" evidence="15">
        <dbReference type="Rhea" id="RHEA:28877"/>
    </physiologicalReaction>
</comment>
<feature type="transmembrane region" description="Helical" evidence="17">
    <location>
        <begin position="281"/>
        <end position="298"/>
    </location>
</feature>